<protein>
    <recommendedName>
        <fullName evidence="2">Activator of Hsp90 ATPase homologue 1/2-like C-terminal domain-containing protein</fullName>
    </recommendedName>
</protein>
<evidence type="ECO:0000313" key="3">
    <source>
        <dbReference type="EMBL" id="GHC05789.1"/>
    </source>
</evidence>
<sequence>MNQLHFEIHIEAPKENVWEKMLSPEPFKEWTAVFSVGSYYEGNWEEGSEIRFLTPKGDGMISRVMVNRPYEFISLEHLGVINEGVVDTESPKVKAWAPAYENYSFSEGNGVTTVMVDIEIMPGHEKVFEGVWQPALAKLKEICEAN</sequence>
<accession>A0A8J3DIA7</accession>
<dbReference type="Gene3D" id="3.30.530.20">
    <property type="match status" value="1"/>
</dbReference>
<dbReference type="RefSeq" id="WP_189515369.1">
    <property type="nucleotide sequence ID" value="NZ_BMXG01000014.1"/>
</dbReference>
<name>A0A8J3DIA7_9BACT</name>
<dbReference type="AlphaFoldDB" id="A0A8J3DIA7"/>
<dbReference type="SUPFAM" id="SSF55961">
    <property type="entry name" value="Bet v1-like"/>
    <property type="match status" value="1"/>
</dbReference>
<evidence type="ECO:0000313" key="4">
    <source>
        <dbReference type="Proteomes" id="UP000642829"/>
    </source>
</evidence>
<evidence type="ECO:0000259" key="2">
    <source>
        <dbReference type="Pfam" id="PF08327"/>
    </source>
</evidence>
<comment type="similarity">
    <text evidence="1">Belongs to the AHA1 family.</text>
</comment>
<dbReference type="InterPro" id="IPR013538">
    <property type="entry name" value="ASHA1/2-like_C"/>
</dbReference>
<comment type="caution">
    <text evidence="3">The sequence shown here is derived from an EMBL/GenBank/DDBJ whole genome shotgun (WGS) entry which is preliminary data.</text>
</comment>
<proteinExistence type="inferred from homology"/>
<dbReference type="InterPro" id="IPR023393">
    <property type="entry name" value="START-like_dom_sf"/>
</dbReference>
<organism evidence="3 4">
    <name type="scientific">Cerasicoccus arenae</name>
    <dbReference type="NCBI Taxonomy" id="424488"/>
    <lineage>
        <taxon>Bacteria</taxon>
        <taxon>Pseudomonadati</taxon>
        <taxon>Verrucomicrobiota</taxon>
        <taxon>Opitutia</taxon>
        <taxon>Puniceicoccales</taxon>
        <taxon>Cerasicoccaceae</taxon>
        <taxon>Cerasicoccus</taxon>
    </lineage>
</organism>
<reference evidence="3" key="2">
    <citation type="submission" date="2020-09" db="EMBL/GenBank/DDBJ databases">
        <authorList>
            <person name="Sun Q."/>
            <person name="Kim S."/>
        </authorList>
    </citation>
    <scope>NUCLEOTIDE SEQUENCE</scope>
    <source>
        <strain evidence="3">KCTC 12870</strain>
    </source>
</reference>
<reference evidence="3" key="1">
    <citation type="journal article" date="2014" name="Int. J. Syst. Evol. Microbiol.">
        <title>Complete genome sequence of Corynebacterium casei LMG S-19264T (=DSM 44701T), isolated from a smear-ripened cheese.</title>
        <authorList>
            <consortium name="US DOE Joint Genome Institute (JGI-PGF)"/>
            <person name="Walter F."/>
            <person name="Albersmeier A."/>
            <person name="Kalinowski J."/>
            <person name="Ruckert C."/>
        </authorList>
    </citation>
    <scope>NUCLEOTIDE SEQUENCE</scope>
    <source>
        <strain evidence="3">KCTC 12870</strain>
    </source>
</reference>
<dbReference type="Pfam" id="PF08327">
    <property type="entry name" value="AHSA1"/>
    <property type="match status" value="1"/>
</dbReference>
<dbReference type="Proteomes" id="UP000642829">
    <property type="component" value="Unassembled WGS sequence"/>
</dbReference>
<keyword evidence="4" id="KW-1185">Reference proteome</keyword>
<gene>
    <name evidence="3" type="ORF">GCM10007047_23460</name>
</gene>
<feature type="domain" description="Activator of Hsp90 ATPase homologue 1/2-like C-terminal" evidence="2">
    <location>
        <begin position="12"/>
        <end position="143"/>
    </location>
</feature>
<dbReference type="EMBL" id="BMXG01000014">
    <property type="protein sequence ID" value="GHC05789.1"/>
    <property type="molecule type" value="Genomic_DNA"/>
</dbReference>
<evidence type="ECO:0000256" key="1">
    <source>
        <dbReference type="ARBA" id="ARBA00006817"/>
    </source>
</evidence>